<dbReference type="AlphaFoldDB" id="A0A2A9P9V5"/>
<gene>
    <name evidence="1" type="ORF">XA68_14701</name>
</gene>
<proteinExistence type="predicted"/>
<dbReference type="OrthoDB" id="3004402at2759"/>
<comment type="caution">
    <text evidence="1">The sequence shown here is derived from an EMBL/GenBank/DDBJ whole genome shotgun (WGS) entry which is preliminary data.</text>
</comment>
<accession>A0A2A9P9V5</accession>
<keyword evidence="2" id="KW-1185">Reference proteome</keyword>
<protein>
    <recommendedName>
        <fullName evidence="3">Terpene synthase</fullName>
    </recommendedName>
</protein>
<evidence type="ECO:0000313" key="1">
    <source>
        <dbReference type="EMBL" id="PFH57673.1"/>
    </source>
</evidence>
<evidence type="ECO:0000313" key="2">
    <source>
        <dbReference type="Proteomes" id="UP000037136"/>
    </source>
</evidence>
<dbReference type="EMBL" id="LAZP02000378">
    <property type="protein sequence ID" value="PFH57673.1"/>
    <property type="molecule type" value="Genomic_DNA"/>
</dbReference>
<reference evidence="1 2" key="1">
    <citation type="journal article" date="2015" name="BMC Genomics">
        <title>Gene expression during zombie ant biting behavior reflects the complexity underlying fungal parasitic behavioral manipulation.</title>
        <authorList>
            <person name="de Bekker C."/>
            <person name="Ohm R.A."/>
            <person name="Loreto R.G."/>
            <person name="Sebastian A."/>
            <person name="Albert I."/>
            <person name="Merrow M."/>
            <person name="Brachmann A."/>
            <person name="Hughes D.P."/>
        </authorList>
    </citation>
    <scope>NUCLEOTIDE SEQUENCE [LARGE SCALE GENOMIC DNA]</scope>
    <source>
        <strain evidence="1 2">SC16a</strain>
    </source>
</reference>
<name>A0A2A9P9V5_OPHUN</name>
<dbReference type="Gene3D" id="1.10.600.10">
    <property type="entry name" value="Farnesyl Diphosphate Synthase"/>
    <property type="match status" value="1"/>
</dbReference>
<dbReference type="InterPro" id="IPR008949">
    <property type="entry name" value="Isoprenoid_synthase_dom_sf"/>
</dbReference>
<dbReference type="Pfam" id="PF19086">
    <property type="entry name" value="Terpene_syn_C_2"/>
    <property type="match status" value="1"/>
</dbReference>
<organism evidence="1 2">
    <name type="scientific">Ophiocordyceps unilateralis</name>
    <name type="common">Zombie-ant fungus</name>
    <name type="synonym">Torrubia unilateralis</name>
    <dbReference type="NCBI Taxonomy" id="268505"/>
    <lineage>
        <taxon>Eukaryota</taxon>
        <taxon>Fungi</taxon>
        <taxon>Dikarya</taxon>
        <taxon>Ascomycota</taxon>
        <taxon>Pezizomycotina</taxon>
        <taxon>Sordariomycetes</taxon>
        <taxon>Hypocreomycetidae</taxon>
        <taxon>Hypocreales</taxon>
        <taxon>Ophiocordycipitaceae</taxon>
        <taxon>Ophiocordyceps</taxon>
    </lineage>
</organism>
<dbReference type="SUPFAM" id="SSF48576">
    <property type="entry name" value="Terpenoid synthases"/>
    <property type="match status" value="1"/>
</dbReference>
<evidence type="ECO:0008006" key="3">
    <source>
        <dbReference type="Google" id="ProtNLM"/>
    </source>
</evidence>
<reference evidence="1 2" key="2">
    <citation type="journal article" date="2017" name="Sci. Rep.">
        <title>Ant-infecting Ophiocordyceps genomes reveal a high diversity of potential behavioral manipulation genes and a possible major role for enterotoxins.</title>
        <authorList>
            <person name="de Bekker C."/>
            <person name="Ohm R.A."/>
            <person name="Evans H.C."/>
            <person name="Brachmann A."/>
            <person name="Hughes D.P."/>
        </authorList>
    </citation>
    <scope>NUCLEOTIDE SEQUENCE [LARGE SCALE GENOMIC DNA]</scope>
    <source>
        <strain evidence="1 2">SC16a</strain>
    </source>
</reference>
<dbReference type="Proteomes" id="UP000037136">
    <property type="component" value="Unassembled WGS sequence"/>
</dbReference>
<sequence>MTGQVGFVSVRDRITSASDKKHQFPVNYAFDYLHGGIKYLHRPQLKLNDHIQANTFLKLAAAKTLGGGQATERSRHGIDLFPLKAGLPWPSGMLSCRQSKHWQLSLDVIEAWLKEFATSNLAGIGSESGKSIRELAQKELSSTFADGWARFAIYIWPDAEEERMRHLSAVTVLIFLLDDFWEMHDVSAFQGVEETLIECMRPDRKRKVGHESSPALIMIERTIAEILELDERNGNNAGRDMIERMIRFFTRPAPPPRFNSMDEFLLHRHEDAAVPFVLACTKFSLNSSVDLDSSRLARYLRLVGNHIAVANDLSSWEKEKKAYDCGEVLYMINIVDIVKQLFSLSTFEAAVAVAEVLQLQMECEIDEEIERLVREDALTADEWRFVDATLHTMTGNVLVSIITSRYGGAGCRLG</sequence>